<dbReference type="Proteomes" id="UP000824017">
    <property type="component" value="Unassembled WGS sequence"/>
</dbReference>
<reference evidence="2" key="1">
    <citation type="journal article" date="2021" name="PeerJ">
        <title>Extensive microbial diversity within the chicken gut microbiome revealed by metagenomics and culture.</title>
        <authorList>
            <person name="Gilroy R."/>
            <person name="Ravi A."/>
            <person name="Getino M."/>
            <person name="Pursley I."/>
            <person name="Horton D.L."/>
            <person name="Alikhan N.F."/>
            <person name="Baker D."/>
            <person name="Gharbi K."/>
            <person name="Hall N."/>
            <person name="Watson M."/>
            <person name="Adriaenssens E.M."/>
            <person name="Foster-Nyarko E."/>
            <person name="Jarju S."/>
            <person name="Secka A."/>
            <person name="Antonio M."/>
            <person name="Oren A."/>
            <person name="Chaudhuri R.R."/>
            <person name="La Ragione R."/>
            <person name="Hildebrand F."/>
            <person name="Pallen M.J."/>
        </authorList>
    </citation>
    <scope>NUCLEOTIDE SEQUENCE</scope>
    <source>
        <strain evidence="2">ChiGjej1B1-13045</strain>
    </source>
</reference>
<dbReference type="GO" id="GO:0031419">
    <property type="term" value="F:cobalamin binding"/>
    <property type="evidence" value="ECO:0007669"/>
    <property type="project" value="InterPro"/>
</dbReference>
<proteinExistence type="predicted"/>
<dbReference type="InterPro" id="IPR016176">
    <property type="entry name" value="Cbl-dep_enz_cat"/>
</dbReference>
<reference evidence="2" key="2">
    <citation type="submission" date="2021-04" db="EMBL/GenBank/DDBJ databases">
        <authorList>
            <person name="Gilroy R."/>
        </authorList>
    </citation>
    <scope>NUCLEOTIDE SEQUENCE</scope>
    <source>
        <strain evidence="2">ChiGjej1B1-13045</strain>
    </source>
</reference>
<evidence type="ECO:0000313" key="3">
    <source>
        <dbReference type="Proteomes" id="UP000824017"/>
    </source>
</evidence>
<dbReference type="InterPro" id="IPR036999">
    <property type="entry name" value="Diol/glycerol_deHase_lsu_sf"/>
</dbReference>
<evidence type="ECO:0000259" key="1">
    <source>
        <dbReference type="Pfam" id="PF02286"/>
    </source>
</evidence>
<dbReference type="AlphaFoldDB" id="A0A9D2DB55"/>
<gene>
    <name evidence="2" type="ORF">H9817_07795</name>
</gene>
<dbReference type="SUPFAM" id="SSF51703">
    <property type="entry name" value="Cobalamin (vitamin B12)-dependent enzymes"/>
    <property type="match status" value="1"/>
</dbReference>
<comment type="caution">
    <text evidence="2">The sequence shown here is derived from an EMBL/GenBank/DDBJ whole genome shotgun (WGS) entry which is preliminary data.</text>
</comment>
<sequence>MKRSKRIETLDARPVNLDGYINEWPEMGFVAMSSPYDPKPSVRVEDGKIMELDGKPR</sequence>
<feature type="domain" description="Diol/glycerol dehydratase large subunit" evidence="1">
    <location>
        <begin position="2"/>
        <end position="57"/>
    </location>
</feature>
<feature type="non-terminal residue" evidence="2">
    <location>
        <position position="57"/>
    </location>
</feature>
<dbReference type="GO" id="GO:0016836">
    <property type="term" value="F:hydro-lyase activity"/>
    <property type="evidence" value="ECO:0007669"/>
    <property type="project" value="InterPro"/>
</dbReference>
<dbReference type="Pfam" id="PF02286">
    <property type="entry name" value="Dehydratase_LU"/>
    <property type="match status" value="1"/>
</dbReference>
<accession>A0A9D2DB55</accession>
<organism evidence="2 3">
    <name type="scientific">Candidatus Mediterraneibacter stercorigallinarum</name>
    <dbReference type="NCBI Taxonomy" id="2838686"/>
    <lineage>
        <taxon>Bacteria</taxon>
        <taxon>Bacillati</taxon>
        <taxon>Bacillota</taxon>
        <taxon>Clostridia</taxon>
        <taxon>Lachnospirales</taxon>
        <taxon>Lachnospiraceae</taxon>
        <taxon>Mediterraneibacter</taxon>
    </lineage>
</organism>
<dbReference type="InterPro" id="IPR003206">
    <property type="entry name" value="Diol/glycerol_deHydtase_lsu"/>
</dbReference>
<protein>
    <submittedName>
        <fullName evidence="2">Propanediol dehydratase</fullName>
    </submittedName>
</protein>
<evidence type="ECO:0000313" key="2">
    <source>
        <dbReference type="EMBL" id="HIZ13811.1"/>
    </source>
</evidence>
<name>A0A9D2DB55_9FIRM</name>
<dbReference type="EMBL" id="DXCD01000205">
    <property type="protein sequence ID" value="HIZ13811.1"/>
    <property type="molecule type" value="Genomic_DNA"/>
</dbReference>
<dbReference type="Gene3D" id="3.20.20.350">
    <property type="entry name" value="Diol/glycerol dehydratase, large subunit"/>
    <property type="match status" value="1"/>
</dbReference>